<reference evidence="1 2" key="1">
    <citation type="journal article" date="2014" name="Int. J. Syst. Evol. Microbiol.">
        <title>Complete genome sequence of Corynebacterium casei LMG S-19264T (=DSM 44701T), isolated from a smear-ripened cheese.</title>
        <authorList>
            <consortium name="US DOE Joint Genome Institute (JGI-PGF)"/>
            <person name="Walter F."/>
            <person name="Albersmeier A."/>
            <person name="Kalinowski J."/>
            <person name="Ruckert C."/>
        </authorList>
    </citation>
    <scope>NUCLEOTIDE SEQUENCE [LARGE SCALE GENOMIC DNA]</scope>
    <source>
        <strain evidence="1 2">CGMCC 1.16330</strain>
    </source>
</reference>
<name>A0A8J2ZAM4_9PROT</name>
<dbReference type="RefSeq" id="WP_188899534.1">
    <property type="nucleotide sequence ID" value="NZ_BMKS01000004.1"/>
</dbReference>
<evidence type="ECO:0000313" key="2">
    <source>
        <dbReference type="Proteomes" id="UP000597507"/>
    </source>
</evidence>
<dbReference type="EMBL" id="BMKS01000004">
    <property type="protein sequence ID" value="GGG29327.1"/>
    <property type="molecule type" value="Genomic_DNA"/>
</dbReference>
<organism evidence="1 2">
    <name type="scientific">Caldovatus sediminis</name>
    <dbReference type="NCBI Taxonomy" id="2041189"/>
    <lineage>
        <taxon>Bacteria</taxon>
        <taxon>Pseudomonadati</taxon>
        <taxon>Pseudomonadota</taxon>
        <taxon>Alphaproteobacteria</taxon>
        <taxon>Acetobacterales</taxon>
        <taxon>Roseomonadaceae</taxon>
        <taxon>Caldovatus</taxon>
    </lineage>
</organism>
<gene>
    <name evidence="1" type="ORF">GCM10010964_16470</name>
</gene>
<accession>A0A8J2ZAM4</accession>
<keyword evidence="2" id="KW-1185">Reference proteome</keyword>
<dbReference type="Proteomes" id="UP000597507">
    <property type="component" value="Unassembled WGS sequence"/>
</dbReference>
<evidence type="ECO:0000313" key="1">
    <source>
        <dbReference type="EMBL" id="GGG29327.1"/>
    </source>
</evidence>
<sequence>MHPPDRSALALLAFPSRPEDRLRLALRRLEAALAAQGDAFAEWRAALAALDGAVTGLHEGALRYQASLAATAADLDRARAAAQALDATAEAMRALAEGGARG</sequence>
<dbReference type="AlphaFoldDB" id="A0A8J2ZAM4"/>
<protein>
    <submittedName>
        <fullName evidence="1">Uncharacterized protein</fullName>
    </submittedName>
</protein>
<comment type="caution">
    <text evidence="1">The sequence shown here is derived from an EMBL/GenBank/DDBJ whole genome shotgun (WGS) entry which is preliminary data.</text>
</comment>
<proteinExistence type="predicted"/>